<evidence type="ECO:0000256" key="1">
    <source>
        <dbReference type="ARBA" id="ARBA00008909"/>
    </source>
</evidence>
<dbReference type="InterPro" id="IPR000989">
    <property type="entry name" value="Rep"/>
</dbReference>
<organism evidence="3 4">
    <name type="scientific">Microbacterium panaciterrae</name>
    <dbReference type="NCBI Taxonomy" id="985759"/>
    <lineage>
        <taxon>Bacteria</taxon>
        <taxon>Bacillati</taxon>
        <taxon>Actinomycetota</taxon>
        <taxon>Actinomycetes</taxon>
        <taxon>Micrococcales</taxon>
        <taxon>Microbacteriaceae</taxon>
        <taxon>Microbacterium</taxon>
    </lineage>
</organism>
<comment type="similarity">
    <text evidence="1">Belongs to the Gram-positive plasmids replication protein type 1 family.</text>
</comment>
<gene>
    <name evidence="3" type="ORF">GCM10023171_16210</name>
</gene>
<proteinExistence type="inferred from homology"/>
<evidence type="ECO:0008006" key="5">
    <source>
        <dbReference type="Google" id="ProtNLM"/>
    </source>
</evidence>
<accession>A0ABP8PAD1</accession>
<name>A0ABP8PAD1_9MICO</name>
<sequence>MHGQDAAVRLALRPATCGWQTGDTVGVMKAAGGPARFTGVQTCGSVWSCACCGSRIREHRSGEVQDAAAWWEKQGGQFLFLTLTVRHWAEDSLTRTMDALTHAFTATINGAPWKRFTRRHGIRHWIKAQEVTLGWQNGWHAHLHVLLFVDLPGAVADAREDAARAWAEVDAAAPRVRGVKIAKAKRRDAEVAEAARIAKQGIGRERERELHSWLYERWAAMVVKHGGRRPSKRRGVDIRSVRHGNVVALYVSKLQEGDREKRGWKVGSEMTRQDLKKGRQDSLVPLELLDLDGLSEDERDRNRAYWIEYAASTSGRRSMTWSRGLKEAAGIAEVDDDEIAEAEAEEVEDERVIVIRAAHWRSVRDDPDVLARILYLVEEDRVEDVGELVPFEWPPPLN</sequence>
<evidence type="ECO:0000313" key="4">
    <source>
        <dbReference type="Proteomes" id="UP001500731"/>
    </source>
</evidence>
<comment type="caution">
    <text evidence="3">The sequence shown here is derived from an EMBL/GenBank/DDBJ whole genome shotgun (WGS) entry which is preliminary data.</text>
</comment>
<evidence type="ECO:0000256" key="2">
    <source>
        <dbReference type="ARBA" id="ARBA00022705"/>
    </source>
</evidence>
<reference evidence="4" key="1">
    <citation type="journal article" date="2019" name="Int. J. Syst. Evol. Microbiol.">
        <title>The Global Catalogue of Microorganisms (GCM) 10K type strain sequencing project: providing services to taxonomists for standard genome sequencing and annotation.</title>
        <authorList>
            <consortium name="The Broad Institute Genomics Platform"/>
            <consortium name="The Broad Institute Genome Sequencing Center for Infectious Disease"/>
            <person name="Wu L."/>
            <person name="Ma J."/>
        </authorList>
    </citation>
    <scope>NUCLEOTIDE SEQUENCE [LARGE SCALE GENOMIC DNA]</scope>
    <source>
        <strain evidence="4">JCM 17839</strain>
    </source>
</reference>
<dbReference type="Pfam" id="PF01446">
    <property type="entry name" value="Rep_1"/>
    <property type="match status" value="1"/>
</dbReference>
<evidence type="ECO:0000313" key="3">
    <source>
        <dbReference type="EMBL" id="GAA4483948.1"/>
    </source>
</evidence>
<keyword evidence="2" id="KW-0235">DNA replication</keyword>
<keyword evidence="4" id="KW-1185">Reference proteome</keyword>
<dbReference type="EMBL" id="BAABGP010000010">
    <property type="protein sequence ID" value="GAA4483948.1"/>
    <property type="molecule type" value="Genomic_DNA"/>
</dbReference>
<dbReference type="Proteomes" id="UP001500731">
    <property type="component" value="Unassembled WGS sequence"/>
</dbReference>
<protein>
    <recommendedName>
        <fullName evidence="5">Replication protein</fullName>
    </recommendedName>
</protein>